<keyword evidence="8" id="KW-0449">Lipoprotein</keyword>
<keyword evidence="9" id="KW-1185">Reference proteome</keyword>
<dbReference type="EMBL" id="CP048914">
    <property type="protein sequence ID" value="QMS85260.1"/>
    <property type="molecule type" value="Genomic_DNA"/>
</dbReference>
<gene>
    <name evidence="7" type="primary">lgt</name>
    <name evidence="8" type="ORF">G4Z02_05690</name>
</gene>
<evidence type="ECO:0000256" key="6">
    <source>
        <dbReference type="ARBA" id="ARBA00023136"/>
    </source>
</evidence>
<dbReference type="AlphaFoldDB" id="A0A7L7KR06"/>
<feature type="transmembrane region" description="Helical" evidence="7">
    <location>
        <begin position="256"/>
        <end position="276"/>
    </location>
</feature>
<dbReference type="PANTHER" id="PTHR30589">
    <property type="entry name" value="PROLIPOPROTEIN DIACYLGLYCERYL TRANSFERASE"/>
    <property type="match status" value="1"/>
</dbReference>
<keyword evidence="8" id="KW-0328">Glycosyltransferase</keyword>
<comment type="pathway">
    <text evidence="7">Protein modification; lipoprotein biosynthesis (diacylglyceryl transfer).</text>
</comment>
<feature type="transmembrane region" description="Helical" evidence="7">
    <location>
        <begin position="117"/>
        <end position="135"/>
    </location>
</feature>
<feature type="transmembrane region" description="Helical" evidence="7">
    <location>
        <begin position="93"/>
        <end position="110"/>
    </location>
</feature>
<feature type="transmembrane region" description="Helical" evidence="7">
    <location>
        <begin position="17"/>
        <end position="38"/>
    </location>
</feature>
<dbReference type="Pfam" id="PF01790">
    <property type="entry name" value="LGT"/>
    <property type="match status" value="1"/>
</dbReference>
<feature type="transmembrane region" description="Helical" evidence="7">
    <location>
        <begin position="227"/>
        <end position="244"/>
    </location>
</feature>
<accession>A0A7L7KR06</accession>
<evidence type="ECO:0000256" key="5">
    <source>
        <dbReference type="ARBA" id="ARBA00022989"/>
    </source>
</evidence>
<feature type="transmembrane region" description="Helical" evidence="7">
    <location>
        <begin position="193"/>
        <end position="215"/>
    </location>
</feature>
<reference evidence="8 9" key="1">
    <citation type="submission" date="2020-02" db="EMBL/GenBank/DDBJ databases">
        <authorList>
            <person name="Zheng R.K."/>
            <person name="Sun C.M."/>
        </authorList>
    </citation>
    <scope>NUCLEOTIDE SEQUENCE [LARGE SCALE GENOMIC DNA]</scope>
    <source>
        <strain evidence="9">zrk13</strain>
    </source>
</reference>
<evidence type="ECO:0000256" key="2">
    <source>
        <dbReference type="ARBA" id="ARBA00022475"/>
    </source>
</evidence>
<feature type="binding site" evidence="7">
    <location>
        <position position="136"/>
    </location>
    <ligand>
        <name>a 1,2-diacyl-sn-glycero-3-phospho-(1'-sn-glycerol)</name>
        <dbReference type="ChEBI" id="CHEBI:64716"/>
    </ligand>
</feature>
<evidence type="ECO:0000256" key="1">
    <source>
        <dbReference type="ARBA" id="ARBA00007150"/>
    </source>
</evidence>
<keyword evidence="4 7" id="KW-0812">Transmembrane</keyword>
<sequence length="299" mass="34312">MHIYDPLPNVFFEIGPIVWYMYSVMIMLGIVVAVTLGIREGKKLGIKSHTIIDGLLIILPISIIGTRLWYVIFEWERYRFDIIKIITIQDGGLAIHGGIFTAFIATYIYTKYKNIDVFKVFDIMAPGFIIAQAFGRWGNFFNQEAHGGVIGGLMNEEPLLTLDEQREFLSNTLKLPKFVVDNMYLYGPDGLNYYHPTFLYESLWNIFGFIMIVILRRTKFIRSGDLVAIYAIWYSIGRFVIEGMRTDSLYIGNTGLRTAQIVSIALIVLGVGYLLITRFTLKRPLYIDVVNQKKISIEE</sequence>
<feature type="transmembrane region" description="Helical" evidence="7">
    <location>
        <begin position="50"/>
        <end position="73"/>
    </location>
</feature>
<dbReference type="Proteomes" id="UP000514720">
    <property type="component" value="Chromosome"/>
</dbReference>
<comment type="similarity">
    <text evidence="1 7">Belongs to the Lgt family.</text>
</comment>
<keyword evidence="3 7" id="KW-0808">Transferase</keyword>
<proteinExistence type="inferred from homology"/>
<keyword evidence="2 7" id="KW-1003">Cell membrane</keyword>
<comment type="subcellular location">
    <subcellularLocation>
        <location evidence="7">Cell membrane</location>
        <topology evidence="7">Multi-pass membrane protein</topology>
    </subcellularLocation>
</comment>
<name>A0A7L7KR06_9MOLU</name>
<dbReference type="UniPathway" id="UPA00664"/>
<dbReference type="NCBIfam" id="TIGR00544">
    <property type="entry name" value="lgt"/>
    <property type="match status" value="1"/>
</dbReference>
<comment type="function">
    <text evidence="7">Catalyzes the transfer of the diacylglyceryl group from phosphatidylglycerol to the sulfhydryl group of the N-terminal cysteine of a prolipoprotein, the first step in the formation of mature lipoproteins.</text>
</comment>
<dbReference type="RefSeq" id="WP_258877050.1">
    <property type="nucleotide sequence ID" value="NZ_CP048914.1"/>
</dbReference>
<protein>
    <recommendedName>
        <fullName evidence="7">Phosphatidylglycerol--prolipoprotein diacylglyceryl transferase</fullName>
        <ecNumber evidence="7">2.5.1.145</ecNumber>
    </recommendedName>
</protein>
<keyword evidence="6 7" id="KW-0472">Membrane</keyword>
<dbReference type="PROSITE" id="PS01311">
    <property type="entry name" value="LGT"/>
    <property type="match status" value="1"/>
</dbReference>
<evidence type="ECO:0000256" key="7">
    <source>
        <dbReference type="HAMAP-Rule" id="MF_01147"/>
    </source>
</evidence>
<evidence type="ECO:0000256" key="3">
    <source>
        <dbReference type="ARBA" id="ARBA00022679"/>
    </source>
</evidence>
<dbReference type="KEGG" id="xcl:G4Z02_05690"/>
<dbReference type="HAMAP" id="MF_01147">
    <property type="entry name" value="Lgt"/>
    <property type="match status" value="1"/>
</dbReference>
<evidence type="ECO:0000313" key="9">
    <source>
        <dbReference type="Proteomes" id="UP000514720"/>
    </source>
</evidence>
<dbReference type="GO" id="GO:0042158">
    <property type="term" value="P:lipoprotein biosynthetic process"/>
    <property type="evidence" value="ECO:0007669"/>
    <property type="project" value="UniProtKB-UniRule"/>
</dbReference>
<keyword evidence="5 7" id="KW-1133">Transmembrane helix</keyword>
<organism evidence="8 9">
    <name type="scientific">Candidatus Xianfuyuplasma coldseepsis</name>
    <dbReference type="NCBI Taxonomy" id="2782163"/>
    <lineage>
        <taxon>Bacteria</taxon>
        <taxon>Bacillati</taxon>
        <taxon>Mycoplasmatota</taxon>
        <taxon>Mollicutes</taxon>
        <taxon>Candidatus Izemoplasmatales</taxon>
        <taxon>Candidatus Izemoplasmataceae</taxon>
        <taxon>Candidatus Xianfuyuplasma</taxon>
    </lineage>
</organism>
<evidence type="ECO:0000256" key="4">
    <source>
        <dbReference type="ARBA" id="ARBA00022692"/>
    </source>
</evidence>
<comment type="catalytic activity">
    <reaction evidence="7">
        <text>L-cysteinyl-[prolipoprotein] + a 1,2-diacyl-sn-glycero-3-phospho-(1'-sn-glycerol) = an S-1,2-diacyl-sn-glyceryl-L-cysteinyl-[prolipoprotein] + sn-glycerol 1-phosphate + H(+)</text>
        <dbReference type="Rhea" id="RHEA:56712"/>
        <dbReference type="Rhea" id="RHEA-COMP:14679"/>
        <dbReference type="Rhea" id="RHEA-COMP:14680"/>
        <dbReference type="ChEBI" id="CHEBI:15378"/>
        <dbReference type="ChEBI" id="CHEBI:29950"/>
        <dbReference type="ChEBI" id="CHEBI:57685"/>
        <dbReference type="ChEBI" id="CHEBI:64716"/>
        <dbReference type="ChEBI" id="CHEBI:140658"/>
        <dbReference type="EC" id="2.5.1.145"/>
    </reaction>
</comment>
<dbReference type="GO" id="GO:0008961">
    <property type="term" value="F:phosphatidylglycerol-prolipoprotein diacylglyceryl transferase activity"/>
    <property type="evidence" value="ECO:0007669"/>
    <property type="project" value="UniProtKB-UniRule"/>
</dbReference>
<evidence type="ECO:0000313" key="8">
    <source>
        <dbReference type="EMBL" id="QMS85260.1"/>
    </source>
</evidence>
<dbReference type="InterPro" id="IPR001640">
    <property type="entry name" value="Lgt"/>
</dbReference>
<dbReference type="GO" id="GO:0005886">
    <property type="term" value="C:plasma membrane"/>
    <property type="evidence" value="ECO:0007669"/>
    <property type="project" value="UniProtKB-SubCell"/>
</dbReference>
<dbReference type="EC" id="2.5.1.145" evidence="7"/>
<dbReference type="PANTHER" id="PTHR30589:SF0">
    <property type="entry name" value="PHOSPHATIDYLGLYCEROL--PROLIPOPROTEIN DIACYLGLYCERYL TRANSFERASE"/>
    <property type="match status" value="1"/>
</dbReference>